<accession>H2YPT1</accession>
<name>H2YPT1_CIOSA</name>
<reference evidence="2" key="2">
    <citation type="submission" date="2025-08" db="UniProtKB">
        <authorList>
            <consortium name="Ensembl"/>
        </authorList>
    </citation>
    <scope>IDENTIFICATION</scope>
</reference>
<keyword evidence="1" id="KW-1133">Transmembrane helix</keyword>
<keyword evidence="1" id="KW-0812">Transmembrane</keyword>
<dbReference type="Proteomes" id="UP000007875">
    <property type="component" value="Unassembled WGS sequence"/>
</dbReference>
<protein>
    <recommendedName>
        <fullName evidence="4">Ionotropic glutamate receptor C-terminal domain-containing protein</fullName>
    </recommendedName>
</protein>
<dbReference type="Ensembl" id="ENSCSAVT00000007436.1">
    <property type="protein sequence ID" value="ENSCSAVP00000007339.1"/>
    <property type="gene ID" value="ENSCSAVG00000004384.1"/>
</dbReference>
<proteinExistence type="predicted"/>
<keyword evidence="3" id="KW-1185">Reference proteome</keyword>
<dbReference type="HOGENOM" id="CLU_986789_0_0_1"/>
<reference evidence="3" key="1">
    <citation type="submission" date="2003-08" db="EMBL/GenBank/DDBJ databases">
        <authorList>
            <person name="Birren B."/>
            <person name="Nusbaum C."/>
            <person name="Abebe A."/>
            <person name="Abouelleil A."/>
            <person name="Adekoya E."/>
            <person name="Ait-zahra M."/>
            <person name="Allen N."/>
            <person name="Allen T."/>
            <person name="An P."/>
            <person name="Anderson M."/>
            <person name="Anderson S."/>
            <person name="Arachchi H."/>
            <person name="Armbruster J."/>
            <person name="Bachantsang P."/>
            <person name="Baldwin J."/>
            <person name="Barry A."/>
            <person name="Bayul T."/>
            <person name="Blitshsteyn B."/>
            <person name="Bloom T."/>
            <person name="Blye J."/>
            <person name="Boguslavskiy L."/>
            <person name="Borowsky M."/>
            <person name="Boukhgalter B."/>
            <person name="Brunache A."/>
            <person name="Butler J."/>
            <person name="Calixte N."/>
            <person name="Calvo S."/>
            <person name="Camarata J."/>
            <person name="Campo K."/>
            <person name="Chang J."/>
            <person name="Cheshatsang Y."/>
            <person name="Citroen M."/>
            <person name="Collymore A."/>
            <person name="Considine T."/>
            <person name="Cook A."/>
            <person name="Cooke P."/>
            <person name="Corum B."/>
            <person name="Cuomo C."/>
            <person name="David R."/>
            <person name="Dawoe T."/>
            <person name="Degray S."/>
            <person name="Dodge S."/>
            <person name="Dooley K."/>
            <person name="Dorje P."/>
            <person name="Dorjee K."/>
            <person name="Dorris L."/>
            <person name="Duffey N."/>
            <person name="Dupes A."/>
            <person name="Elkins T."/>
            <person name="Engels R."/>
            <person name="Erickson J."/>
            <person name="Farina A."/>
            <person name="Faro S."/>
            <person name="Ferreira P."/>
            <person name="Fischer H."/>
            <person name="Fitzgerald M."/>
            <person name="Foley K."/>
            <person name="Gage D."/>
            <person name="Galagan J."/>
            <person name="Gearin G."/>
            <person name="Gnerre S."/>
            <person name="Gnirke A."/>
            <person name="Goyette A."/>
            <person name="Graham J."/>
            <person name="Grandbois E."/>
            <person name="Gyaltsen K."/>
            <person name="Hafez N."/>
            <person name="Hagopian D."/>
            <person name="Hagos B."/>
            <person name="Hall J."/>
            <person name="Hatcher B."/>
            <person name="Heller A."/>
            <person name="Higgins H."/>
            <person name="Honan T."/>
            <person name="Horn A."/>
            <person name="Houde N."/>
            <person name="Hughes L."/>
            <person name="Hulme W."/>
            <person name="Husby E."/>
            <person name="Iliev I."/>
            <person name="Jaffe D."/>
            <person name="Jones C."/>
            <person name="Kamal M."/>
            <person name="Kamat A."/>
            <person name="Kamvysselis M."/>
            <person name="Karlsson E."/>
            <person name="Kells C."/>
            <person name="Kieu A."/>
            <person name="Kisner P."/>
            <person name="Kodira C."/>
            <person name="Kulbokas E."/>
            <person name="Labutti K."/>
            <person name="Lama D."/>
            <person name="Landers T."/>
            <person name="Leger J."/>
            <person name="Levine S."/>
            <person name="Lewis D."/>
            <person name="Lewis T."/>
            <person name="Lindblad-toh K."/>
            <person name="Liu X."/>
            <person name="Lokyitsang T."/>
            <person name="Lokyitsang Y."/>
            <person name="Lucien O."/>
            <person name="Lui A."/>
            <person name="Ma L.J."/>
            <person name="Mabbitt R."/>
            <person name="Macdonald J."/>
            <person name="Maclean C."/>
            <person name="Major J."/>
            <person name="Manning J."/>
            <person name="Marabella R."/>
            <person name="Maru K."/>
            <person name="Matthews C."/>
            <person name="Mauceli E."/>
            <person name="Mccarthy M."/>
            <person name="Mcdonough S."/>
            <person name="Mcghee T."/>
            <person name="Meldrim J."/>
            <person name="Meneus L."/>
            <person name="Mesirov J."/>
            <person name="Mihalev A."/>
            <person name="Mihova T."/>
            <person name="Mikkelsen T."/>
            <person name="Mlenga V."/>
            <person name="Moru K."/>
            <person name="Mozes J."/>
            <person name="Mulrain L."/>
            <person name="Munson G."/>
            <person name="Naylor J."/>
            <person name="Newes C."/>
            <person name="Nguyen C."/>
            <person name="Nguyen N."/>
            <person name="Nguyen T."/>
            <person name="Nicol R."/>
            <person name="Nielsen C."/>
            <person name="Nizzari M."/>
            <person name="Norbu C."/>
            <person name="Norbu N."/>
            <person name="O'donnell P."/>
            <person name="Okoawo O."/>
            <person name="O'leary S."/>
            <person name="Omotosho B."/>
            <person name="O'neill K."/>
            <person name="Osman S."/>
            <person name="Parker S."/>
            <person name="Perrin D."/>
            <person name="Phunkhang P."/>
            <person name="Piqani B."/>
            <person name="Purcell S."/>
            <person name="Rachupka T."/>
            <person name="Ramasamy U."/>
            <person name="Rameau R."/>
            <person name="Ray V."/>
            <person name="Raymond C."/>
            <person name="Retta R."/>
            <person name="Richardson S."/>
            <person name="Rise C."/>
            <person name="Rodriguez J."/>
            <person name="Rogers J."/>
            <person name="Rogov P."/>
            <person name="Rutman M."/>
            <person name="Schupbach R."/>
            <person name="Seaman C."/>
            <person name="Settipalli S."/>
            <person name="Sharpe T."/>
            <person name="Sheridan J."/>
            <person name="Sherpa N."/>
            <person name="Shi J."/>
            <person name="Smirnov S."/>
            <person name="Smith C."/>
            <person name="Sougnez C."/>
            <person name="Spencer B."/>
            <person name="Stalker J."/>
            <person name="Stange-thomann N."/>
            <person name="Stavropoulos S."/>
            <person name="Stetson K."/>
            <person name="Stone C."/>
            <person name="Stone S."/>
            <person name="Stubbs M."/>
            <person name="Talamas J."/>
            <person name="Tchuinga P."/>
            <person name="Tenzing P."/>
            <person name="Tesfaye S."/>
            <person name="Theodore J."/>
            <person name="Thoulutsang Y."/>
            <person name="Topham K."/>
            <person name="Towey S."/>
            <person name="Tsamla T."/>
            <person name="Tsomo N."/>
            <person name="Vallee D."/>
            <person name="Vassiliev H."/>
            <person name="Venkataraman V."/>
            <person name="Vinson J."/>
            <person name="Vo A."/>
            <person name="Wade C."/>
            <person name="Wang S."/>
            <person name="Wangchuk T."/>
            <person name="Wangdi T."/>
            <person name="Whittaker C."/>
            <person name="Wilkinson J."/>
            <person name="Wu Y."/>
            <person name="Wyman D."/>
            <person name="Yadav S."/>
            <person name="Yang S."/>
            <person name="Yang X."/>
            <person name="Yeager S."/>
            <person name="Yee E."/>
            <person name="Young G."/>
            <person name="Zainoun J."/>
            <person name="Zembeck L."/>
            <person name="Zimmer A."/>
            <person name="Zody M."/>
            <person name="Lander E."/>
        </authorList>
    </citation>
    <scope>NUCLEOTIDE SEQUENCE [LARGE SCALE GENOMIC DNA]</scope>
</reference>
<dbReference type="eggNOG" id="KOG1052">
    <property type="taxonomic scope" value="Eukaryota"/>
</dbReference>
<sequence length="298" mass="33417">MLTKFLPRAKESPYSILWDYVKRNPETSVLSDIETGLTKVRNGDYILIASFKDVVNAIAESCVYDKVGNGFYPYQSGLPVRRGMIFLPGINDNIANLRDTGILHDLELKWFENIEDKCEKTESTLTSGDGGQLDLKAFIGMYVFLALGMTGGVIICLFETLSVKYGGLRGILGKSRFYEFRKDHYGFQKPSRVMDDEFENWPGGWNVLKHKPFIEQQQLGKGKIPVDTLPCNSSSKISEDATMCCPECGMENEDLHRIIQKRKQSMAAMSSKPVFVNTVEDTISLETGYRSGSALSQV</sequence>
<keyword evidence="1" id="KW-0472">Membrane</keyword>
<dbReference type="Gene3D" id="3.40.190.10">
    <property type="entry name" value="Periplasmic binding protein-like II"/>
    <property type="match status" value="2"/>
</dbReference>
<dbReference type="InParanoid" id="H2YPT1"/>
<dbReference type="AlphaFoldDB" id="H2YPT1"/>
<evidence type="ECO:0008006" key="4">
    <source>
        <dbReference type="Google" id="ProtNLM"/>
    </source>
</evidence>
<evidence type="ECO:0000313" key="3">
    <source>
        <dbReference type="Proteomes" id="UP000007875"/>
    </source>
</evidence>
<dbReference type="STRING" id="51511.ENSCSAVP00000007339"/>
<dbReference type="GeneTree" id="ENSGT00940000170465"/>
<reference evidence="2" key="3">
    <citation type="submission" date="2025-09" db="UniProtKB">
        <authorList>
            <consortium name="Ensembl"/>
        </authorList>
    </citation>
    <scope>IDENTIFICATION</scope>
</reference>
<evidence type="ECO:0000256" key="1">
    <source>
        <dbReference type="SAM" id="Phobius"/>
    </source>
</evidence>
<evidence type="ECO:0000313" key="2">
    <source>
        <dbReference type="Ensembl" id="ENSCSAVP00000007339.1"/>
    </source>
</evidence>
<dbReference type="SUPFAM" id="SSF53850">
    <property type="entry name" value="Periplasmic binding protein-like II"/>
    <property type="match status" value="1"/>
</dbReference>
<organism evidence="2 3">
    <name type="scientific">Ciona savignyi</name>
    <name type="common">Pacific transparent sea squirt</name>
    <dbReference type="NCBI Taxonomy" id="51511"/>
    <lineage>
        <taxon>Eukaryota</taxon>
        <taxon>Metazoa</taxon>
        <taxon>Chordata</taxon>
        <taxon>Tunicata</taxon>
        <taxon>Ascidiacea</taxon>
        <taxon>Phlebobranchia</taxon>
        <taxon>Cionidae</taxon>
        <taxon>Ciona</taxon>
    </lineage>
</organism>
<feature type="transmembrane region" description="Helical" evidence="1">
    <location>
        <begin position="137"/>
        <end position="158"/>
    </location>
</feature>